<organism evidence="1 2">
    <name type="scientific">Nannocystis pusilla</name>
    <dbReference type="NCBI Taxonomy" id="889268"/>
    <lineage>
        <taxon>Bacteria</taxon>
        <taxon>Pseudomonadati</taxon>
        <taxon>Myxococcota</taxon>
        <taxon>Polyangia</taxon>
        <taxon>Nannocystales</taxon>
        <taxon>Nannocystaceae</taxon>
        <taxon>Nannocystis</taxon>
    </lineage>
</organism>
<name>A0ABS7U0Y0_9BACT</name>
<reference evidence="1" key="1">
    <citation type="submission" date="2021-08" db="EMBL/GenBank/DDBJ databases">
        <authorList>
            <person name="Stevens D.C."/>
        </authorList>
    </citation>
    <scope>NUCLEOTIDE SEQUENCE</scope>
    <source>
        <strain evidence="1">DSM 53165</strain>
    </source>
</reference>
<gene>
    <name evidence="1" type="ORF">K7C98_32390</name>
</gene>
<keyword evidence="2" id="KW-1185">Reference proteome</keyword>
<sequence length="97" mass="10729">MDPLLAASPDLTDLECIVVEARRRPPGFYETRTRVFYVTQRGDVFLLRAPGAPITVQRLDDLPEGADSVARSAVDDLQRQLAAILDHHARSTSRPSS</sequence>
<dbReference type="RefSeq" id="WP_224195691.1">
    <property type="nucleotide sequence ID" value="NZ_JAIRAU010000045.1"/>
</dbReference>
<dbReference type="Proteomes" id="UP001139031">
    <property type="component" value="Unassembled WGS sequence"/>
</dbReference>
<evidence type="ECO:0000313" key="1">
    <source>
        <dbReference type="EMBL" id="MBZ5713956.1"/>
    </source>
</evidence>
<protein>
    <submittedName>
        <fullName evidence="1">Uncharacterized protein</fullName>
    </submittedName>
</protein>
<comment type="caution">
    <text evidence="1">The sequence shown here is derived from an EMBL/GenBank/DDBJ whole genome shotgun (WGS) entry which is preliminary data.</text>
</comment>
<proteinExistence type="predicted"/>
<evidence type="ECO:0000313" key="2">
    <source>
        <dbReference type="Proteomes" id="UP001139031"/>
    </source>
</evidence>
<dbReference type="EMBL" id="JAIRAU010000045">
    <property type="protein sequence ID" value="MBZ5713956.1"/>
    <property type="molecule type" value="Genomic_DNA"/>
</dbReference>
<accession>A0ABS7U0Y0</accession>